<sequence>MWSFLRKRALIIILISIILLVSLIGFSIRDRDEVSLPEELLKDTIGWVQNIFQVPIDFVGGFFEDINELTTTFEQNEILKSRLSEYKDLLYDVKALEKENEELRVLLDKKDSDVLESYNLIDATVNGRSPEPKWMQQLSINKGKQHGVHANMAVITANGMIGKVKTAYQFTSDVQLLSGFDRNNRISALVQSDGDDKKQKDTFGLIEGYDEEKESLILTIQSSEHKISEGQLVVSSGMGGVFPKGLVIGEIESVEMDSYGLTKIAYVKSAADLYDINHVMVVDRNMNSPESDDTEEEES</sequence>
<keyword evidence="10" id="KW-1185">Reference proteome</keyword>
<dbReference type="Proteomes" id="UP000199095">
    <property type="component" value="Unassembled WGS sequence"/>
</dbReference>
<keyword evidence="3 5" id="KW-0133">Cell shape</keyword>
<feature type="domain" description="Rod shape-determining protein MreC beta-barrel core" evidence="8">
    <location>
        <begin position="128"/>
        <end position="282"/>
    </location>
</feature>
<organism evidence="9 10">
    <name type="scientific">Salinibacillus kushneri</name>
    <dbReference type="NCBI Taxonomy" id="237682"/>
    <lineage>
        <taxon>Bacteria</taxon>
        <taxon>Bacillati</taxon>
        <taxon>Bacillota</taxon>
        <taxon>Bacilli</taxon>
        <taxon>Bacillales</taxon>
        <taxon>Bacillaceae</taxon>
        <taxon>Salinibacillus</taxon>
    </lineage>
</organism>
<proteinExistence type="inferred from homology"/>
<comment type="function">
    <text evidence="5">Involved in formation and maintenance of cell shape.</text>
</comment>
<feature type="coiled-coil region" evidence="6">
    <location>
        <begin position="86"/>
        <end position="113"/>
    </location>
</feature>
<keyword evidence="7" id="KW-0472">Membrane</keyword>
<evidence type="ECO:0000313" key="10">
    <source>
        <dbReference type="Proteomes" id="UP000199095"/>
    </source>
</evidence>
<evidence type="ECO:0000256" key="5">
    <source>
        <dbReference type="PIRNR" id="PIRNR038471"/>
    </source>
</evidence>
<dbReference type="InterPro" id="IPR007221">
    <property type="entry name" value="MreC"/>
</dbReference>
<evidence type="ECO:0000259" key="8">
    <source>
        <dbReference type="Pfam" id="PF04085"/>
    </source>
</evidence>
<keyword evidence="7" id="KW-1133">Transmembrane helix</keyword>
<dbReference type="InterPro" id="IPR055342">
    <property type="entry name" value="MreC_beta-barrel_core"/>
</dbReference>
<evidence type="ECO:0000256" key="6">
    <source>
        <dbReference type="SAM" id="Coils"/>
    </source>
</evidence>
<dbReference type="NCBIfam" id="TIGR00219">
    <property type="entry name" value="mreC"/>
    <property type="match status" value="1"/>
</dbReference>
<evidence type="ECO:0000256" key="4">
    <source>
        <dbReference type="ARBA" id="ARBA00032089"/>
    </source>
</evidence>
<evidence type="ECO:0000256" key="1">
    <source>
        <dbReference type="ARBA" id="ARBA00009369"/>
    </source>
</evidence>
<keyword evidence="6" id="KW-0175">Coiled coil</keyword>
<dbReference type="GO" id="GO:0005886">
    <property type="term" value="C:plasma membrane"/>
    <property type="evidence" value="ECO:0007669"/>
    <property type="project" value="TreeGrafter"/>
</dbReference>
<dbReference type="Pfam" id="PF04085">
    <property type="entry name" value="MreC"/>
    <property type="match status" value="1"/>
</dbReference>
<feature type="transmembrane region" description="Helical" evidence="7">
    <location>
        <begin position="9"/>
        <end position="28"/>
    </location>
</feature>
<keyword evidence="7" id="KW-0812">Transmembrane</keyword>
<name>A0A1I0JFA7_9BACI</name>
<dbReference type="InterPro" id="IPR042177">
    <property type="entry name" value="Cell/Rod_1"/>
</dbReference>
<dbReference type="OrthoDB" id="9792313at2"/>
<dbReference type="GO" id="GO:0008360">
    <property type="term" value="P:regulation of cell shape"/>
    <property type="evidence" value="ECO:0007669"/>
    <property type="project" value="UniProtKB-KW"/>
</dbReference>
<comment type="similarity">
    <text evidence="1 5">Belongs to the MreC family.</text>
</comment>
<dbReference type="PANTHER" id="PTHR34138">
    <property type="entry name" value="CELL SHAPE-DETERMINING PROTEIN MREC"/>
    <property type="match status" value="1"/>
</dbReference>
<dbReference type="STRING" id="237682.SAMN05421676_11921"/>
<dbReference type="PIRSF" id="PIRSF038471">
    <property type="entry name" value="MreC"/>
    <property type="match status" value="1"/>
</dbReference>
<dbReference type="AlphaFoldDB" id="A0A1I0JFA7"/>
<evidence type="ECO:0000256" key="3">
    <source>
        <dbReference type="ARBA" id="ARBA00022960"/>
    </source>
</evidence>
<dbReference type="RefSeq" id="WP_093137780.1">
    <property type="nucleotide sequence ID" value="NZ_FOHJ01000019.1"/>
</dbReference>
<protein>
    <recommendedName>
        <fullName evidence="2 5">Cell shape-determining protein MreC</fullName>
    </recommendedName>
    <alternativeName>
        <fullName evidence="4 5">Cell shape protein MreC</fullName>
    </alternativeName>
</protein>
<dbReference type="InterPro" id="IPR042175">
    <property type="entry name" value="Cell/Rod_MreC_2"/>
</dbReference>
<evidence type="ECO:0000313" key="9">
    <source>
        <dbReference type="EMBL" id="SEU08822.1"/>
    </source>
</evidence>
<dbReference type="Gene3D" id="2.40.10.350">
    <property type="entry name" value="Rod shape-determining protein MreC, domain 2"/>
    <property type="match status" value="1"/>
</dbReference>
<dbReference type="Gene3D" id="2.40.10.340">
    <property type="entry name" value="Rod shape-determining protein MreC, domain 1"/>
    <property type="match status" value="1"/>
</dbReference>
<gene>
    <name evidence="9" type="ORF">SAMN05421676_11921</name>
</gene>
<reference evidence="10" key="1">
    <citation type="submission" date="2016-10" db="EMBL/GenBank/DDBJ databases">
        <authorList>
            <person name="Varghese N."/>
            <person name="Submissions S."/>
        </authorList>
    </citation>
    <scope>NUCLEOTIDE SEQUENCE [LARGE SCALE GENOMIC DNA]</scope>
    <source>
        <strain evidence="10">CGMCC 1.3566</strain>
    </source>
</reference>
<dbReference type="PANTHER" id="PTHR34138:SF1">
    <property type="entry name" value="CELL SHAPE-DETERMINING PROTEIN MREC"/>
    <property type="match status" value="1"/>
</dbReference>
<accession>A0A1I0JFA7</accession>
<dbReference type="EMBL" id="FOHJ01000019">
    <property type="protein sequence ID" value="SEU08822.1"/>
    <property type="molecule type" value="Genomic_DNA"/>
</dbReference>
<evidence type="ECO:0000256" key="2">
    <source>
        <dbReference type="ARBA" id="ARBA00013855"/>
    </source>
</evidence>
<evidence type="ECO:0000256" key="7">
    <source>
        <dbReference type="SAM" id="Phobius"/>
    </source>
</evidence>